<feature type="chain" id="PRO_5025585451" evidence="1">
    <location>
        <begin position="21"/>
        <end position="606"/>
    </location>
</feature>
<keyword evidence="5" id="KW-1185">Reference proteome</keyword>
<dbReference type="EMBL" id="MU004241">
    <property type="protein sequence ID" value="KAF2665056.1"/>
    <property type="molecule type" value="Genomic_DNA"/>
</dbReference>
<accession>A0A6A6U063</accession>
<evidence type="ECO:0000259" key="2">
    <source>
        <dbReference type="Pfam" id="PF00144"/>
    </source>
</evidence>
<dbReference type="InterPro" id="IPR001466">
    <property type="entry name" value="Beta-lactam-related"/>
</dbReference>
<sequence>MHISYRYLPLLSLFTTIVVADLLGPKYVPPTDLSSSQSLVPASWQNVTSTIETYLKNGNQAPSSSQLSKLSNLTFSLGMFSLHDPNATQLQYHHTGPEVANSPNGTHKVDADTIYRVASVTKVFTVLAALLEVNSTDWERPLSDIIPGLANFAAKSTAEASPIYRVDWSKVTISALAAQIAGVPRDDVTSGSDLFIAALTAELTGTNGSLAALNTEGLPPISPKDPLAYTSCVNSIIDGSATCSESSFVQDTSIRYPSFLPWTTPGYADDGFAMLGLAIAHATGKDIHQIYQESIFGPLGMTGSNSSTPPVSEWQRSAIVGDAVTSGFALDAGVNVATGGLLSTTRDLAVFGNAILNSTILPPDQTRKWLKPTSHTARLQASVGRPWEIFRYIHPCGAVTDIYTKFGDSGSYSASFVLIPDYDLGFSVLTAGTVKGRFAVVAAIADLITETVVPAIAAETVVESGRKYAGTYTSSVQGMESSLTIAINQTVTAAPGLVITSWKSNGTDVLPVLANILGAGPYRLVPSIADSKNGKQAFRLVTSTDAPNKPVVGLFSGNGIVSPDWLELDSLTYGGIALALFVFDVESDGKAIAVSPAALRISLKKS</sequence>
<dbReference type="Pfam" id="PF00144">
    <property type="entry name" value="Beta-lactamase"/>
    <property type="match status" value="1"/>
</dbReference>
<dbReference type="SUPFAM" id="SSF56601">
    <property type="entry name" value="beta-lactamase/transpeptidase-like"/>
    <property type="match status" value="1"/>
</dbReference>
<evidence type="ECO:0000256" key="1">
    <source>
        <dbReference type="SAM" id="SignalP"/>
    </source>
</evidence>
<dbReference type="InterPro" id="IPR051478">
    <property type="entry name" value="Beta-lactamase-like_AB/R"/>
</dbReference>
<dbReference type="Proteomes" id="UP000799302">
    <property type="component" value="Unassembled WGS sequence"/>
</dbReference>
<name>A0A6A6U063_9PEZI</name>
<feature type="signal peptide" evidence="1">
    <location>
        <begin position="1"/>
        <end position="20"/>
    </location>
</feature>
<feature type="domain" description="Beta-lactamase-like ARB-00930-like C-terminal" evidence="3">
    <location>
        <begin position="464"/>
        <end position="605"/>
    </location>
</feature>
<dbReference type="OrthoDB" id="10250282at2759"/>
<protein>
    <submittedName>
        <fullName evidence="4">Beta-lactamase/transpeptidase-like protein</fullName>
    </submittedName>
</protein>
<evidence type="ECO:0000313" key="5">
    <source>
        <dbReference type="Proteomes" id="UP000799302"/>
    </source>
</evidence>
<evidence type="ECO:0000259" key="3">
    <source>
        <dbReference type="Pfam" id="PF26335"/>
    </source>
</evidence>
<keyword evidence="1" id="KW-0732">Signal</keyword>
<dbReference type="AlphaFoldDB" id="A0A6A6U063"/>
<dbReference type="PANTHER" id="PTHR22935">
    <property type="entry name" value="PENICILLIN-BINDING PROTEIN"/>
    <property type="match status" value="1"/>
</dbReference>
<dbReference type="InterPro" id="IPR012338">
    <property type="entry name" value="Beta-lactam/transpept-like"/>
</dbReference>
<dbReference type="PANTHER" id="PTHR22935:SF97">
    <property type="entry name" value="BETA-LACTAMASE-RELATED DOMAIN-CONTAINING PROTEIN"/>
    <property type="match status" value="1"/>
</dbReference>
<reference evidence="4" key="1">
    <citation type="journal article" date="2020" name="Stud. Mycol.">
        <title>101 Dothideomycetes genomes: a test case for predicting lifestyles and emergence of pathogens.</title>
        <authorList>
            <person name="Haridas S."/>
            <person name="Albert R."/>
            <person name="Binder M."/>
            <person name="Bloem J."/>
            <person name="Labutti K."/>
            <person name="Salamov A."/>
            <person name="Andreopoulos B."/>
            <person name="Baker S."/>
            <person name="Barry K."/>
            <person name="Bills G."/>
            <person name="Bluhm B."/>
            <person name="Cannon C."/>
            <person name="Castanera R."/>
            <person name="Culley D."/>
            <person name="Daum C."/>
            <person name="Ezra D."/>
            <person name="Gonzalez J."/>
            <person name="Henrissat B."/>
            <person name="Kuo A."/>
            <person name="Liang C."/>
            <person name="Lipzen A."/>
            <person name="Lutzoni F."/>
            <person name="Magnuson J."/>
            <person name="Mondo S."/>
            <person name="Nolan M."/>
            <person name="Ohm R."/>
            <person name="Pangilinan J."/>
            <person name="Park H.-J."/>
            <person name="Ramirez L."/>
            <person name="Alfaro M."/>
            <person name="Sun H."/>
            <person name="Tritt A."/>
            <person name="Yoshinaga Y."/>
            <person name="Zwiers L.-H."/>
            <person name="Turgeon B."/>
            <person name="Goodwin S."/>
            <person name="Spatafora J."/>
            <person name="Crous P."/>
            <person name="Grigoriev I."/>
        </authorList>
    </citation>
    <scope>NUCLEOTIDE SEQUENCE</scope>
    <source>
        <strain evidence="4">CBS 115976</strain>
    </source>
</reference>
<gene>
    <name evidence="4" type="ORF">BT63DRAFT_429012</name>
</gene>
<dbReference type="Gene3D" id="3.40.710.10">
    <property type="entry name" value="DD-peptidase/beta-lactamase superfamily"/>
    <property type="match status" value="1"/>
</dbReference>
<organism evidence="4 5">
    <name type="scientific">Microthyrium microscopicum</name>
    <dbReference type="NCBI Taxonomy" id="703497"/>
    <lineage>
        <taxon>Eukaryota</taxon>
        <taxon>Fungi</taxon>
        <taxon>Dikarya</taxon>
        <taxon>Ascomycota</taxon>
        <taxon>Pezizomycotina</taxon>
        <taxon>Dothideomycetes</taxon>
        <taxon>Dothideomycetes incertae sedis</taxon>
        <taxon>Microthyriales</taxon>
        <taxon>Microthyriaceae</taxon>
        <taxon>Microthyrium</taxon>
    </lineage>
</organism>
<evidence type="ECO:0000313" key="4">
    <source>
        <dbReference type="EMBL" id="KAF2665056.1"/>
    </source>
</evidence>
<feature type="domain" description="Beta-lactamase-related" evidence="2">
    <location>
        <begin position="104"/>
        <end position="445"/>
    </location>
</feature>
<dbReference type="InterPro" id="IPR058664">
    <property type="entry name" value="ARB_00930-like_C"/>
</dbReference>
<dbReference type="Pfam" id="PF26335">
    <property type="entry name" value="ARB_00930_C"/>
    <property type="match status" value="1"/>
</dbReference>
<proteinExistence type="predicted"/>